<organism evidence="9 10">
    <name type="scientific">Paracoccus rhizosphaerae</name>
    <dbReference type="NCBI Taxonomy" id="1133347"/>
    <lineage>
        <taxon>Bacteria</taxon>
        <taxon>Pseudomonadati</taxon>
        <taxon>Pseudomonadota</taxon>
        <taxon>Alphaproteobacteria</taxon>
        <taxon>Rhodobacterales</taxon>
        <taxon>Paracoccaceae</taxon>
        <taxon>Paracoccus</taxon>
    </lineage>
</organism>
<evidence type="ECO:0000256" key="3">
    <source>
        <dbReference type="ARBA" id="ARBA00022448"/>
    </source>
</evidence>
<evidence type="ECO:0000313" key="9">
    <source>
        <dbReference type="EMBL" id="MFC0201566.1"/>
    </source>
</evidence>
<reference evidence="9 10" key="1">
    <citation type="submission" date="2024-09" db="EMBL/GenBank/DDBJ databases">
        <authorList>
            <person name="Sun Q."/>
            <person name="Mori K."/>
        </authorList>
    </citation>
    <scope>NUCLEOTIDE SEQUENCE [LARGE SCALE GENOMIC DNA]</scope>
    <source>
        <strain evidence="9 10">CCM 7904</strain>
    </source>
</reference>
<evidence type="ECO:0000313" key="10">
    <source>
        <dbReference type="Proteomes" id="UP001589795"/>
    </source>
</evidence>
<sequence>MPGQFKDPPMLYAYNVHGNRLISMPSDGDLTQAMWIDLVQPSDAEMRQLGDMGVILPSLAEMEEIELSNRLYREDGLDYMTAVLPGEKAGGDRVSMPVTFVLSGQRLVTVRHHSPRPFLTFPNRAERSTLGCGDPDRLFLGLLEEIIARLADILEGAGRVLDDTTAGIFERGAARSGPDRLQTALEAVGREAELMARVRLGLLTIERILAFYTAIIEDRPDSGRLRPAIRAQIRDVQALEVHADFLGSRVSLAVDTTLGMINLQQNNTVRILSVIAALFLPPTLIASIYGMNFTHMPELDEPWGYGFALALMGVTTLGTWLFLRWKHWI</sequence>
<keyword evidence="4" id="KW-1003">Cell membrane</keyword>
<evidence type="ECO:0000256" key="7">
    <source>
        <dbReference type="ARBA" id="ARBA00023136"/>
    </source>
</evidence>
<dbReference type="InterPro" id="IPR045863">
    <property type="entry name" value="CorA_TM1_TM2"/>
</dbReference>
<gene>
    <name evidence="9" type="ORF">ACFFIZ_14930</name>
</gene>
<keyword evidence="7 8" id="KW-0472">Membrane</keyword>
<keyword evidence="6 8" id="KW-1133">Transmembrane helix</keyword>
<keyword evidence="10" id="KW-1185">Reference proteome</keyword>
<evidence type="ECO:0000256" key="8">
    <source>
        <dbReference type="SAM" id="Phobius"/>
    </source>
</evidence>
<evidence type="ECO:0000256" key="4">
    <source>
        <dbReference type="ARBA" id="ARBA00022475"/>
    </source>
</evidence>
<keyword evidence="3" id="KW-0813">Transport</keyword>
<evidence type="ECO:0000256" key="5">
    <source>
        <dbReference type="ARBA" id="ARBA00022692"/>
    </source>
</evidence>
<dbReference type="CDD" id="cd12837">
    <property type="entry name" value="EcCorA-like_u1"/>
    <property type="match status" value="1"/>
</dbReference>
<proteinExistence type="inferred from homology"/>
<dbReference type="PANTHER" id="PTHR46494:SF1">
    <property type="entry name" value="CORA FAMILY METAL ION TRANSPORTER (EUROFUNG)"/>
    <property type="match status" value="1"/>
</dbReference>
<protein>
    <submittedName>
        <fullName evidence="9">Magnesium transporter CorA family protein</fullName>
    </submittedName>
</protein>
<evidence type="ECO:0000256" key="2">
    <source>
        <dbReference type="ARBA" id="ARBA00009765"/>
    </source>
</evidence>
<dbReference type="Proteomes" id="UP001589795">
    <property type="component" value="Unassembled WGS sequence"/>
</dbReference>
<dbReference type="Pfam" id="PF01544">
    <property type="entry name" value="CorA"/>
    <property type="match status" value="1"/>
</dbReference>
<feature type="transmembrane region" description="Helical" evidence="8">
    <location>
        <begin position="303"/>
        <end position="323"/>
    </location>
</feature>
<keyword evidence="5 8" id="KW-0812">Transmembrane</keyword>
<evidence type="ECO:0000256" key="6">
    <source>
        <dbReference type="ARBA" id="ARBA00022989"/>
    </source>
</evidence>
<dbReference type="PANTHER" id="PTHR46494">
    <property type="entry name" value="CORA FAMILY METAL ION TRANSPORTER (EUROFUNG)"/>
    <property type="match status" value="1"/>
</dbReference>
<comment type="subcellular location">
    <subcellularLocation>
        <location evidence="1">Cell membrane</location>
        <topology evidence="1">Multi-pass membrane protein</topology>
    </subcellularLocation>
</comment>
<comment type="similarity">
    <text evidence="2">Belongs to the CorA metal ion transporter (MIT) (TC 1.A.35) family.</text>
</comment>
<dbReference type="InterPro" id="IPR045861">
    <property type="entry name" value="CorA_cytoplasmic_dom"/>
</dbReference>
<comment type="caution">
    <text evidence="9">The sequence shown here is derived from an EMBL/GenBank/DDBJ whole genome shotgun (WGS) entry which is preliminary data.</text>
</comment>
<dbReference type="InterPro" id="IPR002523">
    <property type="entry name" value="MgTranspt_CorA/ZnTranspt_ZntB"/>
</dbReference>
<dbReference type="SUPFAM" id="SSF143865">
    <property type="entry name" value="CorA soluble domain-like"/>
    <property type="match status" value="1"/>
</dbReference>
<accession>A0ABV6CNL5</accession>
<dbReference type="EMBL" id="JBHLWQ010000137">
    <property type="protein sequence ID" value="MFC0201566.1"/>
    <property type="molecule type" value="Genomic_DNA"/>
</dbReference>
<dbReference type="RefSeq" id="WP_322630189.1">
    <property type="nucleotide sequence ID" value="NZ_JAOTBE010000014.1"/>
</dbReference>
<dbReference type="Gene3D" id="1.20.58.340">
    <property type="entry name" value="Magnesium transport protein CorA, transmembrane region"/>
    <property type="match status" value="1"/>
</dbReference>
<name>A0ABV6CNL5_9RHOB</name>
<evidence type="ECO:0000256" key="1">
    <source>
        <dbReference type="ARBA" id="ARBA00004651"/>
    </source>
</evidence>
<dbReference type="SUPFAM" id="SSF144083">
    <property type="entry name" value="Magnesium transport protein CorA, transmembrane region"/>
    <property type="match status" value="1"/>
</dbReference>
<feature type="transmembrane region" description="Helical" evidence="8">
    <location>
        <begin position="269"/>
        <end position="291"/>
    </location>
</feature>